<protein>
    <recommendedName>
        <fullName evidence="2">DUF418 domain-containing protein</fullName>
    </recommendedName>
</protein>
<evidence type="ECO:0000259" key="2">
    <source>
        <dbReference type="Pfam" id="PF04235"/>
    </source>
</evidence>
<feature type="transmembrane region" description="Helical" evidence="1">
    <location>
        <begin position="51"/>
        <end position="73"/>
    </location>
</feature>
<proteinExistence type="predicted"/>
<gene>
    <name evidence="3" type="ORF">J2S19_003898</name>
</gene>
<feature type="transmembrane region" description="Helical" evidence="1">
    <location>
        <begin position="314"/>
        <end position="333"/>
    </location>
</feature>
<keyword evidence="1" id="KW-1133">Transmembrane helix</keyword>
<accession>A0ABT9ZJW0</accession>
<feature type="transmembrane region" description="Helical" evidence="1">
    <location>
        <begin position="241"/>
        <end position="263"/>
    </location>
</feature>
<dbReference type="RefSeq" id="WP_307344695.1">
    <property type="nucleotide sequence ID" value="NZ_JAUSUD010000022.1"/>
</dbReference>
<dbReference type="EMBL" id="JAUSUD010000022">
    <property type="protein sequence ID" value="MDQ0232576.1"/>
    <property type="molecule type" value="Genomic_DNA"/>
</dbReference>
<feature type="transmembrane region" description="Helical" evidence="1">
    <location>
        <begin position="12"/>
        <end position="31"/>
    </location>
</feature>
<dbReference type="PANTHER" id="PTHR30590:SF2">
    <property type="entry name" value="INNER MEMBRANE PROTEIN"/>
    <property type="match status" value="1"/>
</dbReference>
<organism evidence="3 4">
    <name type="scientific">Metabacillus malikii</name>
    <dbReference type="NCBI Taxonomy" id="1504265"/>
    <lineage>
        <taxon>Bacteria</taxon>
        <taxon>Bacillati</taxon>
        <taxon>Bacillota</taxon>
        <taxon>Bacilli</taxon>
        <taxon>Bacillales</taxon>
        <taxon>Bacillaceae</taxon>
        <taxon>Metabacillus</taxon>
    </lineage>
</organism>
<feature type="transmembrane region" description="Helical" evidence="1">
    <location>
        <begin position="269"/>
        <end position="293"/>
    </location>
</feature>
<dbReference type="Proteomes" id="UP001234495">
    <property type="component" value="Unassembled WGS sequence"/>
</dbReference>
<feature type="transmembrane region" description="Helical" evidence="1">
    <location>
        <begin position="339"/>
        <end position="360"/>
    </location>
</feature>
<name>A0ABT9ZJW0_9BACI</name>
<dbReference type="Pfam" id="PF04235">
    <property type="entry name" value="DUF418"/>
    <property type="match status" value="1"/>
</dbReference>
<sequence length="396" mass="45462">MSIQNRIHAIDGLRGLSLFGILMANMLIFQYGMWGKDDLDFFTLSQVEHIAYYLLKIFIEGSFMPIFAFLFGYSMVIMQKGLKKRGIKIKRTFFRRAIFLIIVGLLHSFFLWEGDILLLYGVMAIFLLLFLNRKPKTLLIWTIILLCLVPLSGYGGSNFETAAEKKSTEDYIQNTIEVYGNGSYFEIMDHRLNETPIDFPIYFVMFGLLLTPLLSATLFLLGIYCAKKEWFVTPNIEKKRYFLFAAFLIPVGLILKSIVYMLPESNWGMVFNIFGANLLSFGYICLFALMYIGTRRIMIVKMFESVGRLSFTNYISQTVICTTIFYGYGFGLFGELGVGLGIGLSLLIYMLQMVGSYWYLKCFRIGPLERLLRMFTNLTWNGAPKGKTSNNQTVSM</sequence>
<feature type="transmembrane region" description="Helical" evidence="1">
    <location>
        <begin position="93"/>
        <end position="110"/>
    </location>
</feature>
<evidence type="ECO:0000313" key="4">
    <source>
        <dbReference type="Proteomes" id="UP001234495"/>
    </source>
</evidence>
<feature type="transmembrane region" description="Helical" evidence="1">
    <location>
        <begin position="116"/>
        <end position="131"/>
    </location>
</feature>
<feature type="domain" description="DUF418" evidence="2">
    <location>
        <begin position="226"/>
        <end position="378"/>
    </location>
</feature>
<keyword evidence="4" id="KW-1185">Reference proteome</keyword>
<feature type="transmembrane region" description="Helical" evidence="1">
    <location>
        <begin position="138"/>
        <end position="156"/>
    </location>
</feature>
<evidence type="ECO:0000256" key="1">
    <source>
        <dbReference type="SAM" id="Phobius"/>
    </source>
</evidence>
<feature type="transmembrane region" description="Helical" evidence="1">
    <location>
        <begin position="199"/>
        <end position="221"/>
    </location>
</feature>
<keyword evidence="1" id="KW-0812">Transmembrane</keyword>
<dbReference type="InterPro" id="IPR007349">
    <property type="entry name" value="DUF418"/>
</dbReference>
<evidence type="ECO:0000313" key="3">
    <source>
        <dbReference type="EMBL" id="MDQ0232576.1"/>
    </source>
</evidence>
<comment type="caution">
    <text evidence="3">The sequence shown here is derived from an EMBL/GenBank/DDBJ whole genome shotgun (WGS) entry which is preliminary data.</text>
</comment>
<dbReference type="PANTHER" id="PTHR30590">
    <property type="entry name" value="INNER MEMBRANE PROTEIN"/>
    <property type="match status" value="1"/>
</dbReference>
<keyword evidence="1" id="KW-0472">Membrane</keyword>
<reference evidence="3 4" key="1">
    <citation type="submission" date="2023-07" db="EMBL/GenBank/DDBJ databases">
        <title>Genomic Encyclopedia of Type Strains, Phase IV (KMG-IV): sequencing the most valuable type-strain genomes for metagenomic binning, comparative biology and taxonomic classification.</title>
        <authorList>
            <person name="Goeker M."/>
        </authorList>
    </citation>
    <scope>NUCLEOTIDE SEQUENCE [LARGE SCALE GENOMIC DNA]</scope>
    <source>
        <strain evidence="3 4">DSM 29005</strain>
    </source>
</reference>
<dbReference type="InterPro" id="IPR052529">
    <property type="entry name" value="Bact_Transport_Assoc"/>
</dbReference>